<dbReference type="PROSITE" id="PS51449">
    <property type="entry name" value="MTTASE_N"/>
    <property type="match status" value="1"/>
</dbReference>
<dbReference type="InterPro" id="IPR020612">
    <property type="entry name" value="Methylthiotransferase_CS"/>
</dbReference>
<comment type="function">
    <text evidence="2">Catalyzes the methylthiolation of N6-threonylcarbamoyladenosine (t(6)A), leading to the formation of 2-methylthio-N6-threonylcarbamoyladenosine (ms(2)t(6)A) at position 37 in tRNAs that read codons beginning with adenine.</text>
</comment>
<comment type="catalytic activity">
    <reaction evidence="11">
        <text>N(6)-L-threonylcarbamoyladenosine(37) in tRNA + (sulfur carrier)-SH + AH2 + 2 S-adenosyl-L-methionine = 2-methylsulfanyl-N(6)-L-threonylcarbamoyladenosine(37) in tRNA + (sulfur carrier)-H + 5'-deoxyadenosine + L-methionine + A + S-adenosyl-L-homocysteine + 2 H(+)</text>
        <dbReference type="Rhea" id="RHEA:37075"/>
        <dbReference type="Rhea" id="RHEA-COMP:10163"/>
        <dbReference type="Rhea" id="RHEA-COMP:11092"/>
        <dbReference type="Rhea" id="RHEA-COMP:14737"/>
        <dbReference type="Rhea" id="RHEA-COMP:14739"/>
        <dbReference type="ChEBI" id="CHEBI:13193"/>
        <dbReference type="ChEBI" id="CHEBI:15378"/>
        <dbReference type="ChEBI" id="CHEBI:17319"/>
        <dbReference type="ChEBI" id="CHEBI:17499"/>
        <dbReference type="ChEBI" id="CHEBI:29917"/>
        <dbReference type="ChEBI" id="CHEBI:57844"/>
        <dbReference type="ChEBI" id="CHEBI:57856"/>
        <dbReference type="ChEBI" id="CHEBI:59789"/>
        <dbReference type="ChEBI" id="CHEBI:64428"/>
        <dbReference type="ChEBI" id="CHEBI:74418"/>
        <dbReference type="ChEBI" id="CHEBI:74420"/>
        <dbReference type="EC" id="2.8.4.5"/>
    </reaction>
</comment>
<evidence type="ECO:0000259" key="13">
    <source>
        <dbReference type="PROSITE" id="PS51449"/>
    </source>
</evidence>
<evidence type="ECO:0000256" key="10">
    <source>
        <dbReference type="ARBA" id="ARBA00031213"/>
    </source>
</evidence>
<evidence type="ECO:0000256" key="8">
    <source>
        <dbReference type="ARBA" id="ARBA00023004"/>
    </source>
</evidence>
<evidence type="ECO:0000256" key="6">
    <source>
        <dbReference type="ARBA" id="ARBA00022691"/>
    </source>
</evidence>
<dbReference type="InterPro" id="IPR002792">
    <property type="entry name" value="TRAM_dom"/>
</dbReference>
<dbReference type="InterPro" id="IPR023404">
    <property type="entry name" value="rSAM_horseshoe"/>
</dbReference>
<dbReference type="SUPFAM" id="SSF102114">
    <property type="entry name" value="Radical SAM enzymes"/>
    <property type="match status" value="1"/>
</dbReference>
<dbReference type="InterPro" id="IPR006638">
    <property type="entry name" value="Elp3/MiaA/NifB-like_rSAM"/>
</dbReference>
<dbReference type="SMART" id="SM00729">
    <property type="entry name" value="Elp3"/>
    <property type="match status" value="1"/>
</dbReference>
<dbReference type="PANTHER" id="PTHR11918:SF45">
    <property type="entry name" value="THREONYLCARBAMOYLADENOSINE TRNA METHYLTHIOTRANSFERASE"/>
    <property type="match status" value="1"/>
</dbReference>
<dbReference type="InterPro" id="IPR007197">
    <property type="entry name" value="rSAM"/>
</dbReference>
<name>A0ABS4KEY2_9FIRM</name>
<evidence type="ECO:0000256" key="5">
    <source>
        <dbReference type="ARBA" id="ARBA00022679"/>
    </source>
</evidence>
<accession>A0ABS4KEY2</accession>
<evidence type="ECO:0000313" key="16">
    <source>
        <dbReference type="Proteomes" id="UP001314903"/>
    </source>
</evidence>
<dbReference type="PANTHER" id="PTHR11918">
    <property type="entry name" value="RADICAL SAM PROTEINS"/>
    <property type="match status" value="1"/>
</dbReference>
<evidence type="ECO:0000256" key="1">
    <source>
        <dbReference type="ARBA" id="ARBA00001966"/>
    </source>
</evidence>
<dbReference type="NCBIfam" id="TIGR01579">
    <property type="entry name" value="MiaB-like-C"/>
    <property type="match status" value="1"/>
</dbReference>
<dbReference type="EC" id="2.8.4.5" evidence="3"/>
<dbReference type="Gene3D" id="3.40.50.12160">
    <property type="entry name" value="Methylthiotransferase, N-terminal domain"/>
    <property type="match status" value="1"/>
</dbReference>
<dbReference type="Pfam" id="PF00919">
    <property type="entry name" value="UPF0004"/>
    <property type="match status" value="1"/>
</dbReference>
<evidence type="ECO:0000256" key="9">
    <source>
        <dbReference type="ARBA" id="ARBA00023014"/>
    </source>
</evidence>
<keyword evidence="5 15" id="KW-0808">Transferase</keyword>
<keyword evidence="8" id="KW-0408">Iron</keyword>
<feature type="domain" description="MTTase N-terminal" evidence="13">
    <location>
        <begin position="23"/>
        <end position="135"/>
    </location>
</feature>
<dbReference type="PROSITE" id="PS01278">
    <property type="entry name" value="MTTASE_RADICAL"/>
    <property type="match status" value="1"/>
</dbReference>
<comment type="cofactor">
    <cofactor evidence="1">
        <name>[4Fe-4S] cluster</name>
        <dbReference type="ChEBI" id="CHEBI:49883"/>
    </cofactor>
</comment>
<keyword evidence="16" id="KW-1185">Reference proteome</keyword>
<dbReference type="InterPro" id="IPR038135">
    <property type="entry name" value="Methylthiotransferase_N_sf"/>
</dbReference>
<dbReference type="Proteomes" id="UP001314903">
    <property type="component" value="Unassembled WGS sequence"/>
</dbReference>
<evidence type="ECO:0000313" key="15">
    <source>
        <dbReference type="EMBL" id="MBP2026323.1"/>
    </source>
</evidence>
<evidence type="ECO:0000256" key="3">
    <source>
        <dbReference type="ARBA" id="ARBA00013273"/>
    </source>
</evidence>
<dbReference type="InterPro" id="IPR005839">
    <property type="entry name" value="Methylthiotransferase"/>
</dbReference>
<dbReference type="SFLD" id="SFLDG01082">
    <property type="entry name" value="B12-binding_domain_containing"/>
    <property type="match status" value="1"/>
</dbReference>
<comment type="caution">
    <text evidence="15">The sequence shown here is derived from an EMBL/GenBank/DDBJ whole genome shotgun (WGS) entry which is preliminary data.</text>
</comment>
<evidence type="ECO:0000256" key="4">
    <source>
        <dbReference type="ARBA" id="ARBA00022485"/>
    </source>
</evidence>
<dbReference type="PROSITE" id="PS51918">
    <property type="entry name" value="RADICAL_SAM"/>
    <property type="match status" value="1"/>
</dbReference>
<dbReference type="CDD" id="cd01335">
    <property type="entry name" value="Radical_SAM"/>
    <property type="match status" value="1"/>
</dbReference>
<dbReference type="SFLD" id="SFLDG01061">
    <property type="entry name" value="methylthiotransferase"/>
    <property type="match status" value="1"/>
</dbReference>
<sequence length="455" mass="52376">MINQRVDLTLDSREFEKIYNRKKIVSMYTLGCKVNQYETDAMIELFKDRGYEIGEFDEFSDVYVINTCTVTAMSDKKSRQMIRRAKKINPESVMAVVGCYSQKSPDEIISIDGVNLVMGTSDRNKIVSEVEKLTGIEKVVEVIDIMKQREFEDLSLSNLKGKTRAFLKIQEGCDRFCSYCIIPYTRGPVRSRKLEDIIKEVKELSEKGFSEIVLTGIHVASYGKDLNEKNSLLDVITEIGKIENVKRIRTSSVEPLIITKEFLEGIFKVEQFCPHFHLSLQSGCDETLKRMNRRYDTKMYKSAVDMIRNIYPDAAITTDVIVGFPSETEDEFNETLRFLKEINLYDAHIFKYSPREGTKAALMKDQVSPQEKNERSEALINLGKENKRAFEKRFLGEEVEVLFESHSKEGYEGHTKNYIKVWVKSEEDVQGKILKVKLTESTDEFVIGELSNINS</sequence>
<keyword evidence="6" id="KW-0949">S-adenosyl-L-methionine</keyword>
<evidence type="ECO:0000256" key="11">
    <source>
        <dbReference type="ARBA" id="ARBA00051661"/>
    </source>
</evidence>
<dbReference type="InterPro" id="IPR006467">
    <property type="entry name" value="MiaB-like_bact"/>
</dbReference>
<proteinExistence type="predicted"/>
<dbReference type="NCBIfam" id="TIGR00089">
    <property type="entry name" value="MiaB/RimO family radical SAM methylthiotransferase"/>
    <property type="match status" value="1"/>
</dbReference>
<dbReference type="InterPro" id="IPR058240">
    <property type="entry name" value="rSAM_sf"/>
</dbReference>
<dbReference type="SFLD" id="SFLDF00295">
    <property type="entry name" value="threonylcarbamoyladenosine_tRN"/>
    <property type="match status" value="1"/>
</dbReference>
<dbReference type="EMBL" id="JAGGLI010000001">
    <property type="protein sequence ID" value="MBP2026323.1"/>
    <property type="molecule type" value="Genomic_DNA"/>
</dbReference>
<keyword evidence="9" id="KW-0411">Iron-sulfur</keyword>
<evidence type="ECO:0000259" key="12">
    <source>
        <dbReference type="PROSITE" id="PS50926"/>
    </source>
</evidence>
<dbReference type="Pfam" id="PF04055">
    <property type="entry name" value="Radical_SAM"/>
    <property type="match status" value="1"/>
</dbReference>
<feature type="domain" description="TRAM" evidence="12">
    <location>
        <begin position="392"/>
        <end position="452"/>
    </location>
</feature>
<dbReference type="InterPro" id="IPR034557">
    <property type="entry name" value="ThrcA_tRNA_MEthiotransferase"/>
</dbReference>
<dbReference type="InterPro" id="IPR013848">
    <property type="entry name" value="Methylthiotransferase_N"/>
</dbReference>
<gene>
    <name evidence="15" type="ORF">J2Z35_000112</name>
</gene>
<evidence type="ECO:0000256" key="2">
    <source>
        <dbReference type="ARBA" id="ARBA00002399"/>
    </source>
</evidence>
<keyword evidence="7" id="KW-0479">Metal-binding</keyword>
<organism evidence="15 16">
    <name type="scientific">Acetoanaerobium pronyense</name>
    <dbReference type="NCBI Taxonomy" id="1482736"/>
    <lineage>
        <taxon>Bacteria</taxon>
        <taxon>Bacillati</taxon>
        <taxon>Bacillota</taxon>
        <taxon>Clostridia</taxon>
        <taxon>Peptostreptococcales</taxon>
        <taxon>Filifactoraceae</taxon>
        <taxon>Acetoanaerobium</taxon>
    </lineage>
</organism>
<protein>
    <recommendedName>
        <fullName evidence="3">tRNA (N(6)-L-threonylcarbamoyladenosine(37)-C(2))-methylthiotransferase</fullName>
        <ecNumber evidence="3">2.8.4.5</ecNumber>
    </recommendedName>
    <alternativeName>
        <fullName evidence="10">tRNA-t(6)A37 methylthiotransferase</fullName>
    </alternativeName>
</protein>
<keyword evidence="4" id="KW-0004">4Fe-4S</keyword>
<evidence type="ECO:0000259" key="14">
    <source>
        <dbReference type="PROSITE" id="PS51918"/>
    </source>
</evidence>
<dbReference type="PROSITE" id="PS50926">
    <property type="entry name" value="TRAM"/>
    <property type="match status" value="1"/>
</dbReference>
<dbReference type="SFLD" id="SFLDS00029">
    <property type="entry name" value="Radical_SAM"/>
    <property type="match status" value="1"/>
</dbReference>
<evidence type="ECO:0000256" key="7">
    <source>
        <dbReference type="ARBA" id="ARBA00022723"/>
    </source>
</evidence>
<reference evidence="15 16" key="1">
    <citation type="submission" date="2021-03" db="EMBL/GenBank/DDBJ databases">
        <title>Genomic Encyclopedia of Type Strains, Phase IV (KMG-IV): sequencing the most valuable type-strain genomes for metagenomic binning, comparative biology and taxonomic classification.</title>
        <authorList>
            <person name="Goeker M."/>
        </authorList>
    </citation>
    <scope>NUCLEOTIDE SEQUENCE [LARGE SCALE GENOMIC DNA]</scope>
    <source>
        <strain evidence="15 16">DSM 27512</strain>
    </source>
</reference>
<dbReference type="GO" id="GO:0035598">
    <property type="term" value="F:tRNA (N(6)-L-threonylcarbamoyladenosine(37)-C(2))-methylthiotransferase activity"/>
    <property type="evidence" value="ECO:0007669"/>
    <property type="project" value="UniProtKB-EC"/>
</dbReference>
<dbReference type="Gene3D" id="3.80.30.20">
    <property type="entry name" value="tm_1862 like domain"/>
    <property type="match status" value="1"/>
</dbReference>
<feature type="domain" description="Radical SAM core" evidence="14">
    <location>
        <begin position="159"/>
        <end position="391"/>
    </location>
</feature>